<feature type="coiled-coil region" evidence="4">
    <location>
        <begin position="5"/>
        <end position="32"/>
    </location>
</feature>
<dbReference type="eggNOG" id="COG2207">
    <property type="taxonomic scope" value="Bacteria"/>
</dbReference>
<dbReference type="GO" id="GO:0003700">
    <property type="term" value="F:DNA-binding transcription factor activity"/>
    <property type="evidence" value="ECO:0007669"/>
    <property type="project" value="InterPro"/>
</dbReference>
<dbReference type="InterPro" id="IPR037923">
    <property type="entry name" value="HTH-like"/>
</dbReference>
<dbReference type="InterPro" id="IPR014710">
    <property type="entry name" value="RmlC-like_jellyroll"/>
</dbReference>
<evidence type="ECO:0000259" key="5">
    <source>
        <dbReference type="PROSITE" id="PS01124"/>
    </source>
</evidence>
<dbReference type="PANTHER" id="PTHR43280">
    <property type="entry name" value="ARAC-FAMILY TRANSCRIPTIONAL REGULATOR"/>
    <property type="match status" value="1"/>
</dbReference>
<dbReference type="HOGENOM" id="CLU_000445_88_0_9"/>
<dbReference type="Pfam" id="PF12833">
    <property type="entry name" value="HTH_18"/>
    <property type="match status" value="1"/>
</dbReference>
<reference evidence="6 7" key="2">
    <citation type="submission" date="2009-02" db="EMBL/GenBank/DDBJ databases">
        <title>Draft genome sequence of Clostridium methylpentosum (DSM 5476).</title>
        <authorList>
            <person name="Sudarsanam P."/>
            <person name="Ley R."/>
            <person name="Guruge J."/>
            <person name="Turnbaugh P.J."/>
            <person name="Mahowald M."/>
            <person name="Liep D."/>
            <person name="Gordon J."/>
        </authorList>
    </citation>
    <scope>NUCLEOTIDE SEQUENCE [LARGE SCALE GENOMIC DNA]</scope>
    <source>
        <strain evidence="6 7">DSM 5476</strain>
    </source>
</reference>
<evidence type="ECO:0000256" key="2">
    <source>
        <dbReference type="ARBA" id="ARBA00023125"/>
    </source>
</evidence>
<dbReference type="Proteomes" id="UP000003340">
    <property type="component" value="Unassembled WGS sequence"/>
</dbReference>
<keyword evidence="4" id="KW-0175">Coiled coil</keyword>
<feature type="domain" description="HTH araC/xylS-type" evidence="5">
    <location>
        <begin position="239"/>
        <end position="336"/>
    </location>
</feature>
<keyword evidence="3" id="KW-0804">Transcription</keyword>
<proteinExistence type="predicted"/>
<evidence type="ECO:0000313" key="6">
    <source>
        <dbReference type="EMBL" id="EEG30332.1"/>
    </source>
</evidence>
<evidence type="ECO:0000256" key="4">
    <source>
        <dbReference type="SAM" id="Coils"/>
    </source>
</evidence>
<dbReference type="InterPro" id="IPR009057">
    <property type="entry name" value="Homeodomain-like_sf"/>
</dbReference>
<protein>
    <submittedName>
        <fullName evidence="6">Transcriptional regulator, AraC family</fullName>
    </submittedName>
</protein>
<dbReference type="SMART" id="SM00342">
    <property type="entry name" value="HTH_ARAC"/>
    <property type="match status" value="1"/>
</dbReference>
<evidence type="ECO:0000313" key="7">
    <source>
        <dbReference type="Proteomes" id="UP000003340"/>
    </source>
</evidence>
<dbReference type="PANTHER" id="PTHR43280:SF28">
    <property type="entry name" value="HTH-TYPE TRANSCRIPTIONAL ACTIVATOR RHAS"/>
    <property type="match status" value="1"/>
</dbReference>
<keyword evidence="7" id="KW-1185">Reference proteome</keyword>
<organism evidence="6 7">
    <name type="scientific">[Clostridium] methylpentosum DSM 5476</name>
    <dbReference type="NCBI Taxonomy" id="537013"/>
    <lineage>
        <taxon>Bacteria</taxon>
        <taxon>Bacillati</taxon>
        <taxon>Bacillota</taxon>
        <taxon>Clostridia</taxon>
        <taxon>Eubacteriales</taxon>
        <taxon>Oscillospiraceae</taxon>
        <taxon>Oscillospiraceae incertae sedis</taxon>
    </lineage>
</organism>
<dbReference type="InterPro" id="IPR018060">
    <property type="entry name" value="HTH_AraC"/>
</dbReference>
<dbReference type="SUPFAM" id="SSF51215">
    <property type="entry name" value="Regulatory protein AraC"/>
    <property type="match status" value="1"/>
</dbReference>
<dbReference type="PROSITE" id="PS01124">
    <property type="entry name" value="HTH_ARAC_FAMILY_2"/>
    <property type="match status" value="1"/>
</dbReference>
<dbReference type="Gene3D" id="2.60.120.10">
    <property type="entry name" value="Jelly Rolls"/>
    <property type="match status" value="1"/>
</dbReference>
<keyword evidence="1" id="KW-0805">Transcription regulation</keyword>
<dbReference type="SUPFAM" id="SSF46689">
    <property type="entry name" value="Homeodomain-like"/>
    <property type="match status" value="1"/>
</dbReference>
<keyword evidence="2" id="KW-0238">DNA-binding</keyword>
<evidence type="ECO:0000256" key="3">
    <source>
        <dbReference type="ARBA" id="ARBA00023163"/>
    </source>
</evidence>
<gene>
    <name evidence="6" type="ORF">CLOSTMETH_02063</name>
</gene>
<dbReference type="AlphaFoldDB" id="C0EDY4"/>
<reference evidence="6 7" key="1">
    <citation type="submission" date="2009-01" db="EMBL/GenBank/DDBJ databases">
        <authorList>
            <person name="Fulton L."/>
            <person name="Clifton S."/>
            <person name="Fulton B."/>
            <person name="Xu J."/>
            <person name="Minx P."/>
            <person name="Pepin K.H."/>
            <person name="Johnson M."/>
            <person name="Bhonagiri V."/>
            <person name="Nash W.E."/>
            <person name="Mardis E.R."/>
            <person name="Wilson R.K."/>
        </authorList>
    </citation>
    <scope>NUCLEOTIDE SEQUENCE [LARGE SCALE GENOMIC DNA]</scope>
    <source>
        <strain evidence="6 7">DSM 5476</strain>
    </source>
</reference>
<comment type="caution">
    <text evidence="6">The sequence shown here is derived from an EMBL/GenBank/DDBJ whole genome shotgun (WGS) entry which is preliminary data.</text>
</comment>
<dbReference type="EMBL" id="ACEC01000066">
    <property type="protein sequence ID" value="EEG30332.1"/>
    <property type="molecule type" value="Genomic_DNA"/>
</dbReference>
<sequence length="345" mass="40624">MIAVIEDIGVYLQAAEQQMQEYKKRIAQAGYSLQQRVSEQNQKYGYSTTPDEEWFVFGGQVFILFHGCPWRKEPARNPNPYPHNHDFFEMSYVYKGTFHNIIGGQQIDQPEDSLVLLSPQAKHRCFTRSSEDLVFNILIKRELIEKIFVQMLSESESVCRFFLDSLYNVRQKQPYLFFSCDNALTELIHSIIEEYFQQQDFYQSIIQAKLIELFSKLSRLHQKNAEETPAETSNFQLILQIEDYIERHYSTVTLSSIAEHFNYTPSYLSRLIQKQFNQKFSCLVQDIRLKHACRYLAHSSLPIDQVVEIVGYNDVSHFYRVFKQKHNVSPNQYRKSHALRPAAIQ</sequence>
<dbReference type="Gene3D" id="1.10.10.60">
    <property type="entry name" value="Homeodomain-like"/>
    <property type="match status" value="2"/>
</dbReference>
<dbReference type="GO" id="GO:0043565">
    <property type="term" value="F:sequence-specific DNA binding"/>
    <property type="evidence" value="ECO:0007669"/>
    <property type="project" value="InterPro"/>
</dbReference>
<accession>C0EDY4</accession>
<evidence type="ECO:0000256" key="1">
    <source>
        <dbReference type="ARBA" id="ARBA00023015"/>
    </source>
</evidence>
<dbReference type="eggNOG" id="COG0662">
    <property type="taxonomic scope" value="Bacteria"/>
</dbReference>
<name>C0EDY4_9FIRM</name>
<dbReference type="STRING" id="537013.CLOSTMETH_02063"/>